<evidence type="ECO:0000256" key="6">
    <source>
        <dbReference type="ARBA" id="ARBA00023143"/>
    </source>
</evidence>
<evidence type="ECO:0000313" key="10">
    <source>
        <dbReference type="EMBL" id="AGX44932.1"/>
    </source>
</evidence>
<evidence type="ECO:0000256" key="2">
    <source>
        <dbReference type="ARBA" id="ARBA00004613"/>
    </source>
</evidence>
<evidence type="ECO:0000256" key="4">
    <source>
        <dbReference type="ARBA" id="ARBA00016244"/>
    </source>
</evidence>
<feature type="domain" description="Flagellar hook-associated protein FlgK helical" evidence="9">
    <location>
        <begin position="124"/>
        <end position="269"/>
    </location>
</feature>
<evidence type="ECO:0000256" key="1">
    <source>
        <dbReference type="ARBA" id="ARBA00004365"/>
    </source>
</evidence>
<keyword evidence="6" id="KW-0975">Bacterial flagellum</keyword>
<dbReference type="Pfam" id="PF22638">
    <property type="entry name" value="FlgK_D1"/>
    <property type="match status" value="1"/>
</dbReference>
<keyword evidence="11" id="KW-1185">Reference proteome</keyword>
<name>U5MZK7_CLOSA</name>
<feature type="domain" description="Flagellar basal-body/hook protein C-terminal" evidence="8">
    <location>
        <begin position="697"/>
        <end position="737"/>
    </location>
</feature>
<comment type="subcellular location">
    <subcellularLocation>
        <location evidence="1">Bacterial flagellum</location>
    </subcellularLocation>
    <subcellularLocation>
        <location evidence="2">Secreted</location>
    </subcellularLocation>
</comment>
<dbReference type="AlphaFoldDB" id="U5MZK7"/>
<comment type="similarity">
    <text evidence="3">Belongs to the flagella basal body rod proteins family.</text>
</comment>
<feature type="domain" description="Flagellar basal body rod protein N-terminal" evidence="7">
    <location>
        <begin position="30"/>
        <end position="57"/>
    </location>
</feature>
<evidence type="ECO:0000259" key="7">
    <source>
        <dbReference type="Pfam" id="PF00460"/>
    </source>
</evidence>
<evidence type="ECO:0000259" key="8">
    <source>
        <dbReference type="Pfam" id="PF06429"/>
    </source>
</evidence>
<dbReference type="PATRIC" id="fig|1345695.10.peg.2802"/>
<accession>U5MZK7</accession>
<dbReference type="InterPro" id="IPR001444">
    <property type="entry name" value="Flag_bb_rod_N"/>
</dbReference>
<dbReference type="NCBIfam" id="TIGR02492">
    <property type="entry name" value="flgK_ends"/>
    <property type="match status" value="1"/>
</dbReference>
<dbReference type="KEGG" id="csb:CLSA_c39720"/>
<keyword evidence="10" id="KW-0282">Flagellum</keyword>
<evidence type="ECO:0000256" key="3">
    <source>
        <dbReference type="ARBA" id="ARBA00009677"/>
    </source>
</evidence>
<keyword evidence="10" id="KW-0966">Cell projection</keyword>
<dbReference type="PANTHER" id="PTHR30033:SF1">
    <property type="entry name" value="FLAGELLAR HOOK-ASSOCIATED PROTEIN 1"/>
    <property type="match status" value="1"/>
</dbReference>
<dbReference type="InterPro" id="IPR053927">
    <property type="entry name" value="FlgK_helical"/>
</dbReference>
<dbReference type="SUPFAM" id="SSF64518">
    <property type="entry name" value="Phase 1 flagellin"/>
    <property type="match status" value="2"/>
</dbReference>
<evidence type="ECO:0000259" key="9">
    <source>
        <dbReference type="Pfam" id="PF22638"/>
    </source>
</evidence>
<organism evidence="10 11">
    <name type="scientific">Clostridium saccharobutylicum DSM 13864</name>
    <dbReference type="NCBI Taxonomy" id="1345695"/>
    <lineage>
        <taxon>Bacteria</taxon>
        <taxon>Bacillati</taxon>
        <taxon>Bacillota</taxon>
        <taxon>Clostridia</taxon>
        <taxon>Eubacteriales</taxon>
        <taxon>Clostridiaceae</taxon>
        <taxon>Clostridium</taxon>
    </lineage>
</organism>
<proteinExistence type="inferred from homology"/>
<dbReference type="InterPro" id="IPR010930">
    <property type="entry name" value="Flg_bb/hook_C_dom"/>
</dbReference>
<keyword evidence="10" id="KW-0969">Cilium</keyword>
<reference evidence="10 11" key="1">
    <citation type="journal article" date="2013" name="Genome Announc.">
        <title>Complete Genome Sequence of the Solvent Producer Clostridium saccharobutylicum NCP262 (DSM 13864).</title>
        <authorList>
            <person name="Poehlein A."/>
            <person name="Hartwich K."/>
            <person name="Krabben P."/>
            <person name="Ehrenreich A."/>
            <person name="Liebl W."/>
            <person name="Durre P."/>
            <person name="Gottschalk G."/>
            <person name="Daniel R."/>
        </authorList>
    </citation>
    <scope>NUCLEOTIDE SEQUENCE [LARGE SCALE GENOMIC DNA]</scope>
    <source>
        <strain evidence="10">DSM 13864</strain>
    </source>
</reference>
<dbReference type="GO" id="GO:0005198">
    <property type="term" value="F:structural molecule activity"/>
    <property type="evidence" value="ECO:0007669"/>
    <property type="project" value="InterPro"/>
</dbReference>
<dbReference type="eggNOG" id="COG1256">
    <property type="taxonomic scope" value="Bacteria"/>
</dbReference>
<dbReference type="GO" id="GO:0009424">
    <property type="term" value="C:bacterial-type flagellum hook"/>
    <property type="evidence" value="ECO:0007669"/>
    <property type="project" value="InterPro"/>
</dbReference>
<evidence type="ECO:0000313" key="11">
    <source>
        <dbReference type="Proteomes" id="UP000017118"/>
    </source>
</evidence>
<protein>
    <recommendedName>
        <fullName evidence="4">Flagellar hook-associated protein 1</fullName>
    </recommendedName>
</protein>
<evidence type="ECO:0000256" key="5">
    <source>
        <dbReference type="ARBA" id="ARBA00022525"/>
    </source>
</evidence>
<dbReference type="GO" id="GO:0005576">
    <property type="term" value="C:extracellular region"/>
    <property type="evidence" value="ECO:0007669"/>
    <property type="project" value="UniProtKB-SubCell"/>
</dbReference>
<dbReference type="EMBL" id="CP006721">
    <property type="protein sequence ID" value="AGX44932.1"/>
    <property type="molecule type" value="Genomic_DNA"/>
</dbReference>
<keyword evidence="5" id="KW-0964">Secreted</keyword>
<dbReference type="HOGENOM" id="CLU_012762_1_1_9"/>
<dbReference type="RefSeq" id="WP_022749298.1">
    <property type="nucleotide sequence ID" value="NC_022571.1"/>
</dbReference>
<dbReference type="Pfam" id="PF06429">
    <property type="entry name" value="Flg_bbr_C"/>
    <property type="match status" value="1"/>
</dbReference>
<dbReference type="Proteomes" id="UP000017118">
    <property type="component" value="Chromosome"/>
</dbReference>
<sequence length="741" mass="80374">MEVKIYTHGSCKIREAGSKNMSGLFDTFTIAKRGLNVNQGAINTTSHNIANANTEGYSRQRAVAETTKPFGGMSRFDTCSVGQVGTGAEITSIQRIRDYFIDYQVRSETGTSGFYTQASETLYKVEDILGEPSDKGIQQLTNNFFNAFQEVSKNGNKANVKTVAIQSAASLADAINYAYNQLEKTRDDSQKLLQTNVIDVNSYLNQINELNKQIKGISAVGQVPNDLMDKRDLLVDKLSNKFGIKLDRDSFETINLSSTEYPNASLVKSDPNDINYNRLSYVKGAKVESDGGAFKLTVEYYPLGNEQAAVKSFTVKGTNKSDLDEIKDSMLQNRILLADKDGNAMTETVATKATSTTPGRSIVEIPALADGSHTVDTKVTEDGAIAITIGSSTISRDKDGVITNSTSYSVTNNSDGTMYIKLNSDLTIKVEKDGSIAVPAESFTADISTNAQAKLSLKKAIFQTYKYDSDRDSEGNTVNSVDNKNVKGDIAANQSVQDNIKEYMDNLDRLAAGLAYSVNAIQTGSIKGTDASGNVITSQGLSGNLIFVTYDESTQKNKSIDDGITAKNIRINKDLITDPQKLNCSTTSTSGEGDALRAKAIANLNILKMNLSSVANTEDLSTWDREKFLKQIGINTTSTASGFTDSTCLSLNTGTDGSTVDSYYKTMVNNIGVIKQESDRIAANQETILANLQEQKSEVSGVSLDEEMTNLIQFQHAYQANAKIISTVNELLDVVINGLKR</sequence>
<dbReference type="Pfam" id="PF00460">
    <property type="entry name" value="Flg_bb_rod"/>
    <property type="match status" value="1"/>
</dbReference>
<dbReference type="PANTHER" id="PTHR30033">
    <property type="entry name" value="FLAGELLAR HOOK-ASSOCIATED PROTEIN 1"/>
    <property type="match status" value="1"/>
</dbReference>
<dbReference type="InterPro" id="IPR002371">
    <property type="entry name" value="FlgK"/>
</dbReference>
<dbReference type="GO" id="GO:0044780">
    <property type="term" value="P:bacterial-type flagellum assembly"/>
    <property type="evidence" value="ECO:0007669"/>
    <property type="project" value="InterPro"/>
</dbReference>
<dbReference type="PRINTS" id="PR01005">
    <property type="entry name" value="FLGHOOKAP1"/>
</dbReference>
<dbReference type="GeneID" id="55476266"/>
<gene>
    <name evidence="10" type="primary">flgK</name>
    <name evidence="10" type="ORF">CLSA_c39720</name>
</gene>